<proteinExistence type="predicted"/>
<dbReference type="PANTHER" id="PTHR46082:SF6">
    <property type="entry name" value="AAA+ ATPASE DOMAIN-CONTAINING PROTEIN-RELATED"/>
    <property type="match status" value="1"/>
</dbReference>
<dbReference type="PROSITE" id="PS50005">
    <property type="entry name" value="TPR"/>
    <property type="match status" value="3"/>
</dbReference>
<feature type="short sequence motif" description="DGA/G" evidence="3">
    <location>
        <begin position="194"/>
        <end position="196"/>
    </location>
</feature>
<dbReference type="GO" id="GO:0016042">
    <property type="term" value="P:lipid catabolic process"/>
    <property type="evidence" value="ECO:0007669"/>
    <property type="project" value="UniProtKB-UniRule"/>
</dbReference>
<dbReference type="OrthoDB" id="5346457at2759"/>
<feature type="short sequence motif" description="GXGXXG" evidence="3">
    <location>
        <begin position="13"/>
        <end position="18"/>
    </location>
</feature>
<organism evidence="5 6">
    <name type="scientific">Curvularia clavata</name>
    <dbReference type="NCBI Taxonomy" id="95742"/>
    <lineage>
        <taxon>Eukaryota</taxon>
        <taxon>Fungi</taxon>
        <taxon>Dikarya</taxon>
        <taxon>Ascomycota</taxon>
        <taxon>Pezizomycotina</taxon>
        <taxon>Dothideomycetes</taxon>
        <taxon>Pleosporomycetidae</taxon>
        <taxon>Pleosporales</taxon>
        <taxon>Pleosporineae</taxon>
        <taxon>Pleosporaceae</taxon>
        <taxon>Curvularia</taxon>
    </lineage>
</organism>
<dbReference type="InterPro" id="IPR016035">
    <property type="entry name" value="Acyl_Trfase/lysoPLipase"/>
</dbReference>
<sequence length="1070" mass="119907">MPGHDLRLLALDGGGVRGLSALMILEKLMEAVNPDAPPKPCDYFDMIGGTSTGGLIAVMLGRLKMSVGDCIDAYVLLSKRVFRKTRHRVTIKGQVQGRFNAEELARAIKEVVKQQGLKEDALLRDEPNAPCKVFVCATSKETNETVCLTSYRTPQGNNDLLGSVTIWEACRATSAATSFFDSITIGRFSEEFVDGAIGANNPVRQLWDQARLVWGSELLEGRVKCLVSIGTGVPSLKPFKDDVLHIGKTLIAIATETERTAEQFQRDRQELDSTGRYYRFNVVRGLEDIGLEEAAKVKEMAAATRRYISSHEVYKQMQACAGNIAAREYSGVYQTIFSVEGVPSVRAFVDRPAELADMERVLLPKHRQGGRQKRYILRGLGGIGKTQLAVEFARRHHHCFSAVFWLDGRSKDSVQQSIAGCANRIPKGQIAETSRAYATGRSVDVDAVVKDVLGWLAQPDNTAWLLIFDNVDREYSSTGGDPESYDVRSYFSGADHGSVLITTRLAKLEQLGESQHLGKVDETQAKIIFENWNKQPYDAKLGKQLLERLDGLPLAIAQAGAYLQESGTNIEEYLRFYEQQWDELMALQDKEGAPLQDYPDRSVWITWIISYQAVLAKYESAAHLLLLWSFLDNKDLWHDLFATACEGSLVVQRMLSEWIGDAATSELAFSRAMLILRNYSLVEVVEGSAGYTTHPVVHRWACCSQDTQLATKLGRLAVIAVGFAAPSESLHNCTALQLRIFPHAQAASQWVFQANIQREKLSSDDEVEGYVMEAEQYEAVLAGTLLLSSLFDAQGKLGEAERLCKQALRGYEEALGPSYRWTIIAVNTLAVVYHRQGKLGKTERMYELALRRGEEGLGASDLLTLDIVQNLGSLYNRQRKWVRAEQMYERALRGSEDKRGPTHPLTLDTVNNLGNLYLEQGRFSEAEQMYQRALQGYKKVLDNDPALHHPRTLGTFHNLAILYTNQGKLDEAEKMYKRAIQGYKKTLGDEIALQYPQALDAFDNLGRLYHRQRKPMEAQAMFSTALYGFQSTLGPSDKRCVELASWIHALEASQQKLTIRQRMKRMFRNQ</sequence>
<dbReference type="InterPro" id="IPR011990">
    <property type="entry name" value="TPR-like_helical_dom_sf"/>
</dbReference>
<dbReference type="AlphaFoldDB" id="A0A9Q8Z351"/>
<dbReference type="InterPro" id="IPR019734">
    <property type="entry name" value="TPR_rpt"/>
</dbReference>
<dbReference type="SUPFAM" id="SSF48452">
    <property type="entry name" value="TPR-like"/>
    <property type="match status" value="1"/>
</dbReference>
<feature type="active site" description="Nucleophile" evidence="3">
    <location>
        <position position="51"/>
    </location>
</feature>
<dbReference type="InterPro" id="IPR027417">
    <property type="entry name" value="P-loop_NTPase"/>
</dbReference>
<keyword evidence="3" id="KW-0442">Lipid degradation</keyword>
<feature type="repeat" description="TPR" evidence="2">
    <location>
        <begin position="865"/>
        <end position="898"/>
    </location>
</feature>
<protein>
    <submittedName>
        <fullName evidence="5">FabD/lysophospholipase-like protein</fullName>
    </submittedName>
</protein>
<dbReference type="Gene3D" id="3.40.1090.10">
    <property type="entry name" value="Cytosolic phospholipase A2 catalytic domain"/>
    <property type="match status" value="1"/>
</dbReference>
<accession>A0A9Q8Z351</accession>
<evidence type="ECO:0000256" key="2">
    <source>
        <dbReference type="PROSITE-ProRule" id="PRU00339"/>
    </source>
</evidence>
<reference evidence="5" key="1">
    <citation type="submission" date="2021-12" db="EMBL/GenBank/DDBJ databases">
        <title>Curvularia clavata genome.</title>
        <authorList>
            <person name="Cao Y."/>
        </authorList>
    </citation>
    <scope>NUCLEOTIDE SEQUENCE</scope>
    <source>
        <strain evidence="5">Yc1106</strain>
    </source>
</reference>
<feature type="repeat" description="TPR" evidence="2">
    <location>
        <begin position="953"/>
        <end position="986"/>
    </location>
</feature>
<feature type="short sequence motif" description="GXSXG" evidence="3">
    <location>
        <begin position="49"/>
        <end position="53"/>
    </location>
</feature>
<dbReference type="PANTHER" id="PTHR46082">
    <property type="entry name" value="ATP/GTP-BINDING PROTEIN-RELATED"/>
    <property type="match status" value="1"/>
</dbReference>
<dbReference type="VEuPathDB" id="FungiDB:yc1106_01258"/>
<dbReference type="Proteomes" id="UP001056012">
    <property type="component" value="Chromosome 1"/>
</dbReference>
<feature type="repeat" description="TPR" evidence="2">
    <location>
        <begin position="907"/>
        <end position="940"/>
    </location>
</feature>
<dbReference type="GO" id="GO:0046486">
    <property type="term" value="P:glycerolipid metabolic process"/>
    <property type="evidence" value="ECO:0007669"/>
    <property type="project" value="UniProtKB-ARBA"/>
</dbReference>
<dbReference type="EMBL" id="CP089274">
    <property type="protein sequence ID" value="USP73984.1"/>
    <property type="molecule type" value="Genomic_DNA"/>
</dbReference>
<feature type="domain" description="PNPLA" evidence="4">
    <location>
        <begin position="9"/>
        <end position="207"/>
    </location>
</feature>
<dbReference type="PROSITE" id="PS50293">
    <property type="entry name" value="TPR_REGION"/>
    <property type="match status" value="1"/>
</dbReference>
<dbReference type="Gene3D" id="3.40.50.300">
    <property type="entry name" value="P-loop containing nucleotide triphosphate hydrolases"/>
    <property type="match status" value="1"/>
</dbReference>
<evidence type="ECO:0000256" key="3">
    <source>
        <dbReference type="PROSITE-ProRule" id="PRU01161"/>
    </source>
</evidence>
<dbReference type="SMART" id="SM00028">
    <property type="entry name" value="TPR"/>
    <property type="match status" value="5"/>
</dbReference>
<dbReference type="InterPro" id="IPR053137">
    <property type="entry name" value="NLR-like"/>
</dbReference>
<dbReference type="CDD" id="cd07216">
    <property type="entry name" value="Pat17_PNPLA8_PNPLA9_like3"/>
    <property type="match status" value="1"/>
</dbReference>
<gene>
    <name evidence="5" type="ORF">yc1106_01258</name>
</gene>
<dbReference type="PROSITE" id="PS51635">
    <property type="entry name" value="PNPLA"/>
    <property type="match status" value="1"/>
</dbReference>
<dbReference type="Pfam" id="PF13424">
    <property type="entry name" value="TPR_12"/>
    <property type="match status" value="2"/>
</dbReference>
<dbReference type="SUPFAM" id="SSF52151">
    <property type="entry name" value="FabD/lysophospholipase-like"/>
    <property type="match status" value="1"/>
</dbReference>
<evidence type="ECO:0000313" key="5">
    <source>
        <dbReference type="EMBL" id="USP73984.1"/>
    </source>
</evidence>
<dbReference type="Gene3D" id="1.25.40.10">
    <property type="entry name" value="Tetratricopeptide repeat domain"/>
    <property type="match status" value="2"/>
</dbReference>
<evidence type="ECO:0000256" key="1">
    <source>
        <dbReference type="ARBA" id="ARBA00023098"/>
    </source>
</evidence>
<keyword evidence="2" id="KW-0802">TPR repeat</keyword>
<dbReference type="Pfam" id="PF01734">
    <property type="entry name" value="Patatin"/>
    <property type="match status" value="1"/>
</dbReference>
<dbReference type="Pfam" id="PF13374">
    <property type="entry name" value="TPR_10"/>
    <property type="match status" value="1"/>
</dbReference>
<evidence type="ECO:0000313" key="6">
    <source>
        <dbReference type="Proteomes" id="UP001056012"/>
    </source>
</evidence>
<dbReference type="GO" id="GO:0016787">
    <property type="term" value="F:hydrolase activity"/>
    <property type="evidence" value="ECO:0007669"/>
    <property type="project" value="UniProtKB-UniRule"/>
</dbReference>
<dbReference type="SUPFAM" id="SSF52540">
    <property type="entry name" value="P-loop containing nucleoside triphosphate hydrolases"/>
    <property type="match status" value="1"/>
</dbReference>
<keyword evidence="3" id="KW-0378">Hydrolase</keyword>
<keyword evidence="6" id="KW-1185">Reference proteome</keyword>
<keyword evidence="1 3" id="KW-0443">Lipid metabolism</keyword>
<evidence type="ECO:0000259" key="4">
    <source>
        <dbReference type="PROSITE" id="PS51635"/>
    </source>
</evidence>
<feature type="active site" description="Proton acceptor" evidence="3">
    <location>
        <position position="194"/>
    </location>
</feature>
<name>A0A9Q8Z351_CURCL</name>
<dbReference type="InterPro" id="IPR002641">
    <property type="entry name" value="PNPLA_dom"/>
</dbReference>